<reference evidence="1" key="1">
    <citation type="submission" date="2023-06" db="EMBL/GenBank/DDBJ databases">
        <title>Uncultivated large filamentous bacteria from sulfidic sediments reveal new species and different genomic features in energy metabolism and defense.</title>
        <authorList>
            <person name="Fonseca A."/>
        </authorList>
    </citation>
    <scope>NUCLEOTIDE SEQUENCE</scope>
    <source>
        <strain evidence="1">HSG4</strain>
    </source>
</reference>
<sequence length="261" mass="30249">MKKVASLRYGVIFKKAFSQPDIFKAFVKDFIGIDLKINKVEMEKQFYPVIGKVDTRFDLFAEDISNRVIVDIQHARYGDHYDRFLHYHNVALLEQVASSENYHPNLRVFTIVVLTSGDKHKVDMATTDFAPKDNKGVPLNELRHKIIFLSPKYVTDDTPEPYREWLLAIADSLDEEVDETSYQHKEIRQIFDLIEQDLVSPQERFKMKDEYCMEQLQQDKVLETVQKIARNLLAEGIKPAIVAKTTGISADELADIQFFNS</sequence>
<dbReference type="Pfam" id="PF12784">
    <property type="entry name" value="PDDEXK_2"/>
    <property type="match status" value="1"/>
</dbReference>
<keyword evidence="2" id="KW-1185">Reference proteome</keyword>
<evidence type="ECO:0000313" key="2">
    <source>
        <dbReference type="Proteomes" id="UP001171945"/>
    </source>
</evidence>
<dbReference type="Proteomes" id="UP001171945">
    <property type="component" value="Unassembled WGS sequence"/>
</dbReference>
<gene>
    <name evidence="1" type="ORF">QUF54_07085</name>
</gene>
<proteinExistence type="predicted"/>
<protein>
    <submittedName>
        <fullName evidence="1">PD-(D/E)XK nuclease family transposase</fullName>
    </submittedName>
</protein>
<accession>A0ABT7VU43</accession>
<dbReference type="EMBL" id="JAUCGM010000449">
    <property type="protein sequence ID" value="MDM8563100.1"/>
    <property type="molecule type" value="Genomic_DNA"/>
</dbReference>
<evidence type="ECO:0000313" key="1">
    <source>
        <dbReference type="EMBL" id="MDM8563100.1"/>
    </source>
</evidence>
<name>A0ABT7VU43_9GAMM</name>
<organism evidence="1 2">
    <name type="scientific">Candidatus Marithioploca araucensis</name>
    <dbReference type="NCBI Taxonomy" id="70273"/>
    <lineage>
        <taxon>Bacteria</taxon>
        <taxon>Pseudomonadati</taxon>
        <taxon>Pseudomonadota</taxon>
        <taxon>Gammaproteobacteria</taxon>
        <taxon>Thiotrichales</taxon>
        <taxon>Thiotrichaceae</taxon>
        <taxon>Candidatus Marithioploca</taxon>
    </lineage>
</organism>
<comment type="caution">
    <text evidence="1">The sequence shown here is derived from an EMBL/GenBank/DDBJ whole genome shotgun (WGS) entry which is preliminary data.</text>
</comment>